<reference evidence="3" key="2">
    <citation type="submission" date="2010-05" db="EMBL/GenBank/DDBJ databases">
        <title>The genome sequence of Magnaporthe poae strain ATCC 64411.</title>
        <authorList>
            <person name="Ma L.-J."/>
            <person name="Dead R."/>
            <person name="Young S."/>
            <person name="Zeng Q."/>
            <person name="Koehrsen M."/>
            <person name="Alvarado L."/>
            <person name="Berlin A."/>
            <person name="Chapman S.B."/>
            <person name="Chen Z."/>
            <person name="Freedman E."/>
            <person name="Gellesch M."/>
            <person name="Goldberg J."/>
            <person name="Griggs A."/>
            <person name="Gujja S."/>
            <person name="Heilman E.R."/>
            <person name="Heiman D."/>
            <person name="Hepburn T."/>
            <person name="Howarth C."/>
            <person name="Jen D."/>
            <person name="Larson L."/>
            <person name="Mehta T."/>
            <person name="Neiman D."/>
            <person name="Pearson M."/>
            <person name="Roberts A."/>
            <person name="Saif S."/>
            <person name="Shea T."/>
            <person name="Shenoy N."/>
            <person name="Sisk P."/>
            <person name="Stolte C."/>
            <person name="Sykes S."/>
            <person name="Walk T."/>
            <person name="White J."/>
            <person name="Yandava C."/>
            <person name="Haas B."/>
            <person name="Nusbaum C."/>
            <person name="Birren B."/>
        </authorList>
    </citation>
    <scope>NUCLEOTIDE SEQUENCE [LARGE SCALE GENOMIC DNA]</scope>
    <source>
        <strain evidence="3">ATCC 64411 / 73-15</strain>
    </source>
</reference>
<dbReference type="EnsemblFungi" id="MAPG_05704T0">
    <property type="protein sequence ID" value="MAPG_05704T0"/>
    <property type="gene ID" value="MAPG_05704"/>
</dbReference>
<evidence type="ECO:0000313" key="2">
    <source>
        <dbReference type="EnsemblFungi" id="MAPG_05704T0"/>
    </source>
</evidence>
<reference evidence="2" key="5">
    <citation type="submission" date="2015-06" db="UniProtKB">
        <authorList>
            <consortium name="EnsemblFungi"/>
        </authorList>
    </citation>
    <scope>IDENTIFICATION</scope>
    <source>
        <strain evidence="2">ATCC 64411</strain>
    </source>
</reference>
<reference evidence="1" key="3">
    <citation type="submission" date="2011-03" db="EMBL/GenBank/DDBJ databases">
        <title>Annotation of Magnaporthe poae ATCC 64411.</title>
        <authorList>
            <person name="Ma L.-J."/>
            <person name="Dead R."/>
            <person name="Young S.K."/>
            <person name="Zeng Q."/>
            <person name="Gargeya S."/>
            <person name="Fitzgerald M."/>
            <person name="Haas B."/>
            <person name="Abouelleil A."/>
            <person name="Alvarado L."/>
            <person name="Arachchi H.M."/>
            <person name="Berlin A."/>
            <person name="Brown A."/>
            <person name="Chapman S.B."/>
            <person name="Chen Z."/>
            <person name="Dunbar C."/>
            <person name="Freedman E."/>
            <person name="Gearin G."/>
            <person name="Gellesch M."/>
            <person name="Goldberg J."/>
            <person name="Griggs A."/>
            <person name="Gujja S."/>
            <person name="Heiman D."/>
            <person name="Howarth C."/>
            <person name="Larson L."/>
            <person name="Lui A."/>
            <person name="MacDonald P.J.P."/>
            <person name="Mehta T."/>
            <person name="Montmayeur A."/>
            <person name="Murphy C."/>
            <person name="Neiman D."/>
            <person name="Pearson M."/>
            <person name="Priest M."/>
            <person name="Roberts A."/>
            <person name="Saif S."/>
            <person name="Shea T."/>
            <person name="Shenoy N."/>
            <person name="Sisk P."/>
            <person name="Stolte C."/>
            <person name="Sykes S."/>
            <person name="Yandava C."/>
            <person name="Wortman J."/>
            <person name="Nusbaum C."/>
            <person name="Birren B."/>
        </authorList>
    </citation>
    <scope>NUCLEOTIDE SEQUENCE</scope>
    <source>
        <strain evidence="1">ATCC 64411</strain>
    </source>
</reference>
<dbReference type="EMBL" id="ADBL01001367">
    <property type="status" value="NOT_ANNOTATED_CDS"/>
    <property type="molecule type" value="Genomic_DNA"/>
</dbReference>
<dbReference type="EMBL" id="GL876969">
    <property type="protein sequence ID" value="KLU86692.1"/>
    <property type="molecule type" value="Genomic_DNA"/>
</dbReference>
<reference evidence="1" key="1">
    <citation type="submission" date="2010-05" db="EMBL/GenBank/DDBJ databases">
        <title>The Genome Sequence of Magnaporthe poae strain ATCC 64411.</title>
        <authorList>
            <consortium name="The Broad Institute Genome Sequencing Platform"/>
            <consortium name="Broad Institute Genome Sequencing Center for Infectious Disease"/>
            <person name="Ma L.-J."/>
            <person name="Dead R."/>
            <person name="Young S."/>
            <person name="Zeng Q."/>
            <person name="Koehrsen M."/>
            <person name="Alvarado L."/>
            <person name="Berlin A."/>
            <person name="Chapman S.B."/>
            <person name="Chen Z."/>
            <person name="Freedman E."/>
            <person name="Gellesch M."/>
            <person name="Goldberg J."/>
            <person name="Griggs A."/>
            <person name="Gujja S."/>
            <person name="Heilman E.R."/>
            <person name="Heiman D."/>
            <person name="Hepburn T."/>
            <person name="Howarth C."/>
            <person name="Jen D."/>
            <person name="Larson L."/>
            <person name="Mehta T."/>
            <person name="Neiman D."/>
            <person name="Pearson M."/>
            <person name="Roberts A."/>
            <person name="Saif S."/>
            <person name="Shea T."/>
            <person name="Shenoy N."/>
            <person name="Sisk P."/>
            <person name="Stolte C."/>
            <person name="Sykes S."/>
            <person name="Walk T."/>
            <person name="White J."/>
            <person name="Yandava C."/>
            <person name="Haas B."/>
            <person name="Nusbaum C."/>
            <person name="Birren B."/>
        </authorList>
    </citation>
    <scope>NUCLEOTIDE SEQUENCE</scope>
    <source>
        <strain evidence="1">ATCC 64411</strain>
    </source>
</reference>
<evidence type="ECO:0000313" key="3">
    <source>
        <dbReference type="Proteomes" id="UP000011715"/>
    </source>
</evidence>
<evidence type="ECO:0000313" key="1">
    <source>
        <dbReference type="EMBL" id="KLU86692.1"/>
    </source>
</evidence>
<organism evidence="2 3">
    <name type="scientific">Magnaporthiopsis poae (strain ATCC 64411 / 73-15)</name>
    <name type="common">Kentucky bluegrass fungus</name>
    <name type="synonym">Magnaporthe poae</name>
    <dbReference type="NCBI Taxonomy" id="644358"/>
    <lineage>
        <taxon>Eukaryota</taxon>
        <taxon>Fungi</taxon>
        <taxon>Dikarya</taxon>
        <taxon>Ascomycota</taxon>
        <taxon>Pezizomycotina</taxon>
        <taxon>Sordariomycetes</taxon>
        <taxon>Sordariomycetidae</taxon>
        <taxon>Magnaporthales</taxon>
        <taxon>Magnaporthaceae</taxon>
        <taxon>Magnaporthiopsis</taxon>
    </lineage>
</organism>
<proteinExistence type="predicted"/>
<accession>A0A0C4E038</accession>
<dbReference type="AlphaFoldDB" id="A0A0C4E038"/>
<protein>
    <submittedName>
        <fullName evidence="1 2">Uncharacterized protein</fullName>
    </submittedName>
</protein>
<sequence length="114" mass="12814">MVIKGWDQGLLDMCIGEKRYWLGTFTRLRSSCVSDQTIRLSDVSDKVVGLWSFLKGCRSSQEPNGRGVPQRHHPADHRCDESSLIGRYHDPADFLFGHSGLRQSFGGCKGMIKT</sequence>
<keyword evidence="3" id="KW-1185">Reference proteome</keyword>
<reference evidence="2" key="4">
    <citation type="journal article" date="2015" name="G3 (Bethesda)">
        <title>Genome sequences of three phytopathogenic species of the Magnaporthaceae family of fungi.</title>
        <authorList>
            <person name="Okagaki L.H."/>
            <person name="Nunes C.C."/>
            <person name="Sailsbery J."/>
            <person name="Clay B."/>
            <person name="Brown D."/>
            <person name="John T."/>
            <person name="Oh Y."/>
            <person name="Young N."/>
            <person name="Fitzgerald M."/>
            <person name="Haas B.J."/>
            <person name="Zeng Q."/>
            <person name="Young S."/>
            <person name="Adiconis X."/>
            <person name="Fan L."/>
            <person name="Levin J.Z."/>
            <person name="Mitchell T.K."/>
            <person name="Okubara P.A."/>
            <person name="Farman M.L."/>
            <person name="Kohn L.M."/>
            <person name="Birren B."/>
            <person name="Ma L.-J."/>
            <person name="Dean R.A."/>
        </authorList>
    </citation>
    <scope>NUCLEOTIDE SEQUENCE</scope>
    <source>
        <strain evidence="2">ATCC 64411 / 73-15</strain>
    </source>
</reference>
<dbReference type="Proteomes" id="UP000011715">
    <property type="component" value="Unassembled WGS sequence"/>
</dbReference>
<name>A0A0C4E038_MAGP6</name>
<gene>
    <name evidence="1" type="ORF">MAPG_05704</name>
</gene>
<dbReference type="VEuPathDB" id="FungiDB:MAPG_05704"/>